<dbReference type="Pfam" id="PF03572">
    <property type="entry name" value="Peptidase_S41"/>
    <property type="match status" value="1"/>
</dbReference>
<dbReference type="Gene3D" id="3.30.750.44">
    <property type="match status" value="1"/>
</dbReference>
<name>A0ABX6SYV7_9SPHN</name>
<evidence type="ECO:0000313" key="3">
    <source>
        <dbReference type="Proteomes" id="UP000516134"/>
    </source>
</evidence>
<dbReference type="InterPro" id="IPR005151">
    <property type="entry name" value="Tail-specific_protease"/>
</dbReference>
<proteinExistence type="predicted"/>
<dbReference type="EMBL" id="CP060780">
    <property type="protein sequence ID" value="QNP42769.1"/>
    <property type="molecule type" value="Genomic_DNA"/>
</dbReference>
<dbReference type="InterPro" id="IPR029045">
    <property type="entry name" value="ClpP/crotonase-like_dom_sf"/>
</dbReference>
<organism evidence="2 3">
    <name type="scientific">Sphingomonas daechungensis</name>
    <dbReference type="NCBI Taxonomy" id="1176646"/>
    <lineage>
        <taxon>Bacteria</taxon>
        <taxon>Pseudomonadati</taxon>
        <taxon>Pseudomonadota</taxon>
        <taxon>Alphaproteobacteria</taxon>
        <taxon>Sphingomonadales</taxon>
        <taxon>Sphingomonadaceae</taxon>
        <taxon>Sphingomonas</taxon>
    </lineage>
</organism>
<keyword evidence="3" id="KW-1185">Reference proteome</keyword>
<gene>
    <name evidence="2" type="ORF">H9L15_11735</name>
</gene>
<dbReference type="PANTHER" id="PTHR32060">
    <property type="entry name" value="TAIL-SPECIFIC PROTEASE"/>
    <property type="match status" value="1"/>
</dbReference>
<dbReference type="RefSeq" id="WP_187714201.1">
    <property type="nucleotide sequence ID" value="NZ_CP060780.1"/>
</dbReference>
<reference evidence="2 3" key="1">
    <citation type="submission" date="2020-08" db="EMBL/GenBank/DDBJ databases">
        <title>Genome sequence of Sphingomonas daechungensis KACC 18115T.</title>
        <authorList>
            <person name="Hyun D.-W."/>
            <person name="Bae J.-W."/>
        </authorList>
    </citation>
    <scope>NUCLEOTIDE SEQUENCE [LARGE SCALE GENOMIC DNA]</scope>
    <source>
        <strain evidence="2 3">KACC 18115</strain>
    </source>
</reference>
<dbReference type="SUPFAM" id="SSF52096">
    <property type="entry name" value="ClpP/crotonase"/>
    <property type="match status" value="1"/>
</dbReference>
<dbReference type="PANTHER" id="PTHR32060:SF22">
    <property type="entry name" value="CARBOXYL-TERMINAL-PROCESSING PEPTIDASE 3, CHLOROPLASTIC"/>
    <property type="match status" value="1"/>
</dbReference>
<evidence type="ECO:0000259" key="1">
    <source>
        <dbReference type="Pfam" id="PF03572"/>
    </source>
</evidence>
<dbReference type="Proteomes" id="UP000516134">
    <property type="component" value="Chromosome"/>
</dbReference>
<evidence type="ECO:0000313" key="2">
    <source>
        <dbReference type="EMBL" id="QNP42769.1"/>
    </source>
</evidence>
<dbReference type="Gene3D" id="3.90.226.10">
    <property type="entry name" value="2-enoyl-CoA Hydratase, Chain A, domain 1"/>
    <property type="match status" value="1"/>
</dbReference>
<accession>A0ABX6SYV7</accession>
<sequence length="243" mass="25638">MISHFLKPNTPIVTFYMRGEKGDTWKSVATPTGSLAGKPLYVLTGGRSASAAEEFIGHVNGFKLGELVGESTAGAGYRNEFFPVTGGYVISVSVGRAVLASTGKDWEKVGIAPTIKASQDTALEVAQMSALRKLAAAATGRDKDVLEGSARVLEAQIKPVSTALPLPQYVGVYGVRHITDDGGTLTFQREGGPKGRLVAIGPNEFAFAEDPMQRVKFKVAGNSASELELIRSDGSRVVAARNP</sequence>
<protein>
    <recommendedName>
        <fullName evidence="1">Tail specific protease domain-containing protein</fullName>
    </recommendedName>
</protein>
<feature type="domain" description="Tail specific protease" evidence="1">
    <location>
        <begin position="2"/>
        <end position="116"/>
    </location>
</feature>